<dbReference type="HOGENOM" id="CLU_000126_1_0_1"/>
<keyword evidence="3" id="KW-1133">Transmembrane helix</keyword>
<feature type="compositionally biased region" description="Basic and acidic residues" evidence="2">
    <location>
        <begin position="554"/>
        <end position="571"/>
    </location>
</feature>
<dbReference type="Proteomes" id="UP000007322">
    <property type="component" value="Chromosome 1"/>
</dbReference>
<dbReference type="InterPro" id="IPR029636">
    <property type="entry name" value="Csf1"/>
</dbReference>
<dbReference type="GO" id="GO:0006113">
    <property type="term" value="P:fermentation"/>
    <property type="evidence" value="ECO:0007669"/>
    <property type="project" value="InterPro"/>
</dbReference>
<evidence type="ECO:0000256" key="1">
    <source>
        <dbReference type="SAM" id="Coils"/>
    </source>
</evidence>
<dbReference type="GO" id="GO:0016020">
    <property type="term" value="C:membrane"/>
    <property type="evidence" value="ECO:0007669"/>
    <property type="project" value="InterPro"/>
</dbReference>
<dbReference type="FunCoup" id="G2Q3G2">
    <property type="interactions" value="63"/>
</dbReference>
<accession>G2Q3G2</accession>
<feature type="region of interest" description="Disordered" evidence="2">
    <location>
        <begin position="554"/>
        <end position="587"/>
    </location>
</feature>
<keyword evidence="3" id="KW-0812">Transmembrane</keyword>
<feature type="compositionally biased region" description="Pro residues" evidence="2">
    <location>
        <begin position="1176"/>
        <end position="1185"/>
    </location>
</feature>
<dbReference type="OrthoDB" id="10051416at2759"/>
<dbReference type="PANTHER" id="PTHR32085:SF3">
    <property type="entry name" value="PROTEIN CSF1"/>
    <property type="match status" value="1"/>
</dbReference>
<feature type="compositionally biased region" description="Polar residues" evidence="2">
    <location>
        <begin position="199"/>
        <end position="215"/>
    </location>
</feature>
<dbReference type="KEGG" id="mtm:MYCTH_2298841"/>
<evidence type="ECO:0000256" key="3">
    <source>
        <dbReference type="SAM" id="Phobius"/>
    </source>
</evidence>
<evidence type="ECO:0000259" key="4">
    <source>
        <dbReference type="Pfam" id="PF21678"/>
    </source>
</evidence>
<evidence type="ECO:0008006" key="8">
    <source>
        <dbReference type="Google" id="ProtNLM"/>
    </source>
</evidence>
<protein>
    <recommendedName>
        <fullName evidence="8">Protein CSF1</fullName>
    </recommendedName>
</protein>
<dbReference type="GeneID" id="11511595"/>
<dbReference type="RefSeq" id="XP_003660467.1">
    <property type="nucleotide sequence ID" value="XM_003660419.1"/>
</dbReference>
<evidence type="ECO:0000259" key="5">
    <source>
        <dbReference type="Pfam" id="PF25038"/>
    </source>
</evidence>
<dbReference type="InterPro" id="IPR056779">
    <property type="entry name" value="Csf1_C"/>
</dbReference>
<proteinExistence type="predicted"/>
<dbReference type="PANTHER" id="PTHR32085">
    <property type="entry name" value="PROTEIN CSF1"/>
    <property type="match status" value="1"/>
</dbReference>
<feature type="region of interest" description="Disordered" evidence="2">
    <location>
        <begin position="2491"/>
        <end position="2513"/>
    </location>
</feature>
<organism evidence="6 7">
    <name type="scientific">Thermothelomyces thermophilus (strain ATCC 42464 / BCRC 31852 / DSM 1799)</name>
    <name type="common">Sporotrichum thermophile</name>
    <dbReference type="NCBI Taxonomy" id="573729"/>
    <lineage>
        <taxon>Eukaryota</taxon>
        <taxon>Fungi</taxon>
        <taxon>Dikarya</taxon>
        <taxon>Ascomycota</taxon>
        <taxon>Pezizomycotina</taxon>
        <taxon>Sordariomycetes</taxon>
        <taxon>Sordariomycetidae</taxon>
        <taxon>Sordariales</taxon>
        <taxon>Chaetomiaceae</taxon>
        <taxon>Thermothelomyces</taxon>
    </lineage>
</organism>
<name>G2Q3G2_THET4</name>
<feature type="region of interest" description="Disordered" evidence="2">
    <location>
        <begin position="1163"/>
        <end position="1208"/>
    </location>
</feature>
<dbReference type="eggNOG" id="KOG3596">
    <property type="taxonomic scope" value="Eukaryota"/>
</dbReference>
<feature type="region of interest" description="Disordered" evidence="2">
    <location>
        <begin position="1728"/>
        <end position="1754"/>
    </location>
</feature>
<dbReference type="OMA" id="YGLEWFI"/>
<dbReference type="EMBL" id="CP003002">
    <property type="protein sequence ID" value="AEO55222.1"/>
    <property type="molecule type" value="Genomic_DNA"/>
</dbReference>
<feature type="domain" description="Csf1 N-terminal" evidence="4">
    <location>
        <begin position="885"/>
        <end position="1191"/>
    </location>
</feature>
<dbReference type="InterPro" id="IPR048636">
    <property type="entry name" value="Csf1_N"/>
</dbReference>
<dbReference type="InParanoid" id="G2Q3G2"/>
<feature type="domain" description="Csf1 N-terminal" evidence="4">
    <location>
        <begin position="224"/>
        <end position="871"/>
    </location>
</feature>
<feature type="compositionally biased region" description="Polar residues" evidence="2">
    <location>
        <begin position="1733"/>
        <end position="1754"/>
    </location>
</feature>
<feature type="domain" description="Csf1 C-terminal region" evidence="5">
    <location>
        <begin position="2535"/>
        <end position="3141"/>
    </location>
</feature>
<dbReference type="Pfam" id="PF25038">
    <property type="entry name" value="Csf1_C"/>
    <property type="match status" value="2"/>
</dbReference>
<sequence length="3291" mass="362204">MSSGGVFSDGDGVDFHPPFLGVLIACGVLSVFSLLYFNRVFASLVSWGIRTYTWHQYGVYIDIKALQISLLAGRIFFTGLQYHGNNETILVQNGHVTWAYWLRRVREVNIGNGKGVDGDTDAATKQLAAKLPCRVKVSLKGLEWFIYNRSPAYDSILSALTDPEKASRETDPGRVDAGAGETTPGSHQAQLRRRRSSRQHAPTRSSSPGRFSQKTAKAGVAPGDNVINAVSENLAPGTGDSSSEHALDGNGGPENTTDDLPLFLQLLPVYVSCEKAALVMGNENTKAILIVKTTSLSCEIDVSETETPDPYRQYFRFKFKNPVVEMKDNMDFKEEQSERAIRDKEAARESLSRPRRSFFHSQRRRLTESLRTIVPFWIKSAESLAPSSRNIGTAASHVPGTGQWQGLSRYLSDDDAEDQKSRWASSEYAAVQTLLDSPEASLTIFWDVPGKVEPVPGLRQEKALGQGAVINGADPPAWAVSLSIHGGSINYGPWADRHRADLQRIFVPSLCKDAVPAQPLPQGAYRVPTQFKFYVEVTDATTIRIPVREASKNWKWKGKEPSPPKPRSHDTRKTRRSKKSDQPADLHQRPYGWLDLKIPANATVSYSMDMAAGASGYTNTLDVDLPSAEVTTSINHELFLRSRRQRISCDLSTPLGWNALRQWRFNIHSDELELYILRDHVFLLVDMVDDWTSGPPTDYLVFTPFKYYLNLQLQDVRIFLNLNDANIINNPTDPEDNTYLVISSPLLKSETCIPIDYYRPSENAIPFNICADAPVIDLHLPPWNTQALFLASKEVGRLENLVVEGAYHYHATTSPTNTDTLVLNISGQSPTATLHGFTIRYFLMVKDNYFGDNMHFKTLEEYQDMLRLKESDPDAELANKPPPKKSNDLDVILSIRADDPRVLLPANLYSSERHIQIDTASLCLDLRFTNYYMDMDLVVAPLNLSLGNTESGAETPMSATSSTQMFIDGLNVYGHRLFGLPPAEPTYMCNWDLSLGAVTGECTTEFLTTLASAGTAFAFTFDDDENALIPFSSVIVHDVTFLRVLVDSVRIWLHVEDAAFLFSTGTIDVNYNDWARSHYSRRADISIPDIKLSCLNADLATRHKTRSQHAVDADALIRTSVRLAIIGRKADFSRERKTQQELVRKHDQRTHRTPFLILPAVAEDEPTLDSVDPPAQSVPPVPMPIRPQDLEDDGTSLHSRTSSRRSQVLRRKASFLSLASSATGSILKPFKPEQSNGKEQFPANFSQHRPPSAQFNGKCNTPMHGRELSPSTRHSAFYSMTGDQTEQHDATHNTVAFSSQYFAPYFPLENIKPSHGEAMVRSIEQGDDDESTGHGSVSFDLDDVDPNLFDEECAYSSVLLELPTGLEAFCNPTSLRCVASLLSSLQQTDPDCVLDSLQIDSMRRVFGAQKDQRMKGRVNDLLVKFPHLNLRLVNSPEADSLNQATDEQDQYDVSLANLSFMSRSQSTWEDAFDPQTRTIQNSFHLRLDLLEVSAAERLRGMDSSQAAALVRVDSILVSMGNKDVTYLDAEVGGIHGSTSSGKIDYLVSLVHRTGILASDLGELFSGVSSREKLVVQSLVHHLIAEGQAAPDASFFIRPSAILRSARQHLRTFDSWKLAMRLRQMWTTLGPVEKEKIRLNALAPCSASTAELRREAIAAFERWRSWDLSNVGESMLFDVIFGRPVESRAPSQDKPTLAVAKVRQFQLALNPGPKQNEITLADIMARFQGKPASPVQQKDSTGDTAGSSKGSSKTLNVSCEDASITLNWELCELADNLLKLAESMRSRTPSQSQINKRQPGVSTMPKQIPEDSIHCVVSLGHGSLLLEAVNLYSSSFCNGARVSVLIGRRADNTVNTNLVLNCDSVTSSLRSHRQKLGKLVMDKPSVFVSHELRALATTDSHTIKAAASNQYLSLVVKQDPATLAEVCDLLVRDEFVQLYKLKNQLPSSPQPASPSRKLSDRLSAFRVNVALFVDRYTISLPLVPSLTYSVHGTVSRAAMAANFGQEVIFDFDIKENYHDMQVKVNNTSRSISVLHIPPTNGQIRSHIGPGEHSVNVFASVELVQLDASAVYSLLSALNRPEISNLVDELQQQVKVIQEHLSEVSGEAAQTVAAPTENQPIPLAYAVNLTLAGLEVFGHSPLKSEAEPLAHISFAFGSVHLGLSNRLEQDGPVLTYPEFSVSLRRIASEIKKGSTEAMKSCGSVGFSALISASSRPGEDGKDKRFFHVRSDAFEVNLSPDTISTVVDVLGYMGDKIKDLDTSRELGYLRKLRQSKPRITISDEDAATEGTDFIDTFLSSTTYSFEICDFQLAWLVNRADEEVSGGKEDLVLSLQKIELSTRSKNSARLIIQDLLVQMLSRPSRDRNSRSPNSALLPEVIFNVAYVSTADARRLAFQAIGKPLDVRVTPGFIIPAAHLNDSISLSFKNIQRASQNWNPAAASSEQVAAKQPQKGPRKNILGGKRLESLLIDADFAGAVVRLTGKKDPADLISVTKSARPSGSGKQGKLGPDEAVSSTTLRSPGLAWKLEFTDNGKDDPSLHAEVKVDASSNILDPSVVPLVVDISNSIKKVVSGRDGTSKPIAQARDAAAKVKLPEEDRILTADPAAVLGRMKLNLGLRICKQEFSLSCQPIARVAATAGFESVYFTANTVRSMEQGNFFTISGTFTKLQASVQHVYSRESTGSFNVDSIVLSFMNSKHLGGTSGVSAILKVSPMEVSVNAKQLQDFLLFREIWLPRKVADPSAGPVAKLVTETSQGHLVQRYQQVAATAAFPWTASISISALKIVVELGQALGKSTFSINDFWVSSKKTSDWEQNLCLGFSMIGIESTGRMSGFTALENFKLRTAIEWPERQQALNETPLIQASVGFSQFRVKAAFDYQAFLIADVRSLEFLMYNVRRSRDGSGDRLVANLDGEAVQVFATTTSAAQGIALYQAFQRLVQERKANFEISLKEIERYMQRKSVSPPPGVMQRLSIPKSTNDDGMLKSPISLDTDVVVTLKALNLGVFPSTFSDHQVFKMEALNAQARFAASVQDDGQIHSILGLTLGQLRIGLAGVRAGSSVPRTANELSVEDVVQSATGSRGGTILKVPKVEAVMQTWQRPDSKRIAYIFKSAFEGKVEVGWNYSRISYIRGMWANHSKTLAQAWGRELPNVSAIRLTGVLPTESGGAASSATTAAAATTTTARSPGPEEGQEQKQPQQQQQGERAATTTTTTSNKITAEVKVPQSKYEYVALEPPIIETPQLRDMGEATPPLEWIGLNRDRLPNLTHQIVIVALLELAGEVDDAYRRILGSS</sequence>
<dbReference type="Pfam" id="PF21678">
    <property type="entry name" value="Csf1_N"/>
    <property type="match status" value="2"/>
</dbReference>
<keyword evidence="3" id="KW-0472">Membrane</keyword>
<feature type="domain" description="Csf1 C-terminal region" evidence="5">
    <location>
        <begin position="3212"/>
        <end position="3290"/>
    </location>
</feature>
<feature type="region of interest" description="Disordered" evidence="2">
    <location>
        <begin position="162"/>
        <end position="256"/>
    </location>
</feature>
<evidence type="ECO:0000313" key="6">
    <source>
        <dbReference type="EMBL" id="AEO55222.1"/>
    </source>
</evidence>
<feature type="transmembrane region" description="Helical" evidence="3">
    <location>
        <begin position="20"/>
        <end position="37"/>
    </location>
</feature>
<reference evidence="6 7" key="1">
    <citation type="journal article" date="2011" name="Nat. Biotechnol.">
        <title>Comparative genomic analysis of the thermophilic biomass-degrading fungi Myceliophthora thermophila and Thielavia terrestris.</title>
        <authorList>
            <person name="Berka R.M."/>
            <person name="Grigoriev I.V."/>
            <person name="Otillar R."/>
            <person name="Salamov A."/>
            <person name="Grimwood J."/>
            <person name="Reid I."/>
            <person name="Ishmael N."/>
            <person name="John T."/>
            <person name="Darmond C."/>
            <person name="Moisan M.-C."/>
            <person name="Henrissat B."/>
            <person name="Coutinho P.M."/>
            <person name="Lombard V."/>
            <person name="Natvig D.O."/>
            <person name="Lindquist E."/>
            <person name="Schmutz J."/>
            <person name="Lucas S."/>
            <person name="Harris P."/>
            <person name="Powlowski J."/>
            <person name="Bellemare A."/>
            <person name="Taylor D."/>
            <person name="Butler G."/>
            <person name="de Vries R.P."/>
            <person name="Allijn I.E."/>
            <person name="van den Brink J."/>
            <person name="Ushinsky S."/>
            <person name="Storms R."/>
            <person name="Powell A.J."/>
            <person name="Paulsen I.T."/>
            <person name="Elbourne L.D.H."/>
            <person name="Baker S.E."/>
            <person name="Magnuson J."/>
            <person name="LaBoissiere S."/>
            <person name="Clutterbuck A.J."/>
            <person name="Martinez D."/>
            <person name="Wogulis M."/>
            <person name="de Leon A.L."/>
            <person name="Rey M.W."/>
            <person name="Tsang A."/>
        </authorList>
    </citation>
    <scope>NUCLEOTIDE SEQUENCE [LARGE SCALE GENOMIC DNA]</scope>
    <source>
        <strain evidence="7">ATCC 42464 / BCRC 31852 / DSM 1799</strain>
    </source>
</reference>
<dbReference type="STRING" id="573729.G2Q3G2"/>
<feature type="compositionally biased region" description="Basic and acidic residues" evidence="2">
    <location>
        <begin position="162"/>
        <end position="174"/>
    </location>
</feature>
<feature type="compositionally biased region" description="Low complexity" evidence="2">
    <location>
        <begin position="3166"/>
        <end position="3211"/>
    </location>
</feature>
<gene>
    <name evidence="6" type="ORF">MYCTH_2298841</name>
</gene>
<dbReference type="VEuPathDB" id="FungiDB:MYCTH_2298841"/>
<feature type="transmembrane region" description="Helical" evidence="3">
    <location>
        <begin position="57"/>
        <end position="77"/>
    </location>
</feature>
<keyword evidence="7" id="KW-1185">Reference proteome</keyword>
<keyword evidence="1" id="KW-0175">Coiled coil</keyword>
<feature type="region of interest" description="Disordered" evidence="2">
    <location>
        <begin position="3162"/>
        <end position="3213"/>
    </location>
</feature>
<evidence type="ECO:0000256" key="2">
    <source>
        <dbReference type="SAM" id="MobiDB-lite"/>
    </source>
</evidence>
<feature type="coiled-coil region" evidence="1">
    <location>
        <begin position="323"/>
        <end position="350"/>
    </location>
</feature>
<evidence type="ECO:0000313" key="7">
    <source>
        <dbReference type="Proteomes" id="UP000007322"/>
    </source>
</evidence>